<name>A0ABV1QVK5_9HYPH</name>
<evidence type="ECO:0000256" key="1">
    <source>
        <dbReference type="ARBA" id="ARBA00009913"/>
    </source>
</evidence>
<gene>
    <name evidence="6" type="ORF">ABS770_00070</name>
</gene>
<dbReference type="InterPro" id="IPR050639">
    <property type="entry name" value="SSR_resolvase"/>
</dbReference>
<dbReference type="PROSITE" id="PS00398">
    <property type="entry name" value="RECOMBINASES_2"/>
    <property type="match status" value="1"/>
</dbReference>
<keyword evidence="7" id="KW-1185">Reference proteome</keyword>
<dbReference type="SMART" id="SM00857">
    <property type="entry name" value="Resolvase"/>
    <property type="match status" value="1"/>
</dbReference>
<evidence type="ECO:0000256" key="4">
    <source>
        <dbReference type="ARBA" id="ARBA00023172"/>
    </source>
</evidence>
<keyword evidence="3" id="KW-0238">DNA-binding</keyword>
<dbReference type="PANTHER" id="PTHR30461">
    <property type="entry name" value="DNA-INVERTASE FROM LAMBDOID PROPHAGE"/>
    <property type="match status" value="1"/>
</dbReference>
<keyword evidence="2" id="KW-0229">DNA integration</keyword>
<proteinExistence type="inferred from homology"/>
<dbReference type="Proteomes" id="UP001432995">
    <property type="component" value="Unassembled WGS sequence"/>
</dbReference>
<evidence type="ECO:0000259" key="5">
    <source>
        <dbReference type="PROSITE" id="PS51736"/>
    </source>
</evidence>
<dbReference type="Gene3D" id="3.40.50.1390">
    <property type="entry name" value="Resolvase, N-terminal catalytic domain"/>
    <property type="match status" value="1"/>
</dbReference>
<sequence length="187" mass="19794">MIVGYARTSTLEQEAGLDAQVRDLNALGCTKLFQEQVSSVATRPALEAALDFVREGDTLVVTKLDRLARSVVHLGKIVETLEAKGVALRIENLGVDTSTPTGKLMLNVLAGVAQFEREMMLERQREGIAAAKSAGRYTGRKPTARAKGDEIAALAAQGLSMAKIAAQLGIGVGSVHRALKPKTAVEA</sequence>
<organism evidence="6 7">
    <name type="scientific">Methylobacterium brachiatum</name>
    <dbReference type="NCBI Taxonomy" id="269660"/>
    <lineage>
        <taxon>Bacteria</taxon>
        <taxon>Pseudomonadati</taxon>
        <taxon>Pseudomonadota</taxon>
        <taxon>Alphaproteobacteria</taxon>
        <taxon>Hyphomicrobiales</taxon>
        <taxon>Methylobacteriaceae</taxon>
        <taxon>Methylobacterium</taxon>
    </lineage>
</organism>
<dbReference type="RefSeq" id="WP_350376859.1">
    <property type="nucleotide sequence ID" value="NZ_JBELQD010000001.1"/>
</dbReference>
<evidence type="ECO:0000256" key="3">
    <source>
        <dbReference type="ARBA" id="ARBA00023125"/>
    </source>
</evidence>
<dbReference type="CDD" id="cd03768">
    <property type="entry name" value="SR_ResInv"/>
    <property type="match status" value="1"/>
</dbReference>
<feature type="domain" description="Resolvase/invertase-type recombinase catalytic" evidence="5">
    <location>
        <begin position="1"/>
        <end position="135"/>
    </location>
</feature>
<evidence type="ECO:0000313" key="7">
    <source>
        <dbReference type="Proteomes" id="UP001432995"/>
    </source>
</evidence>
<comment type="similarity">
    <text evidence="1">Belongs to the site-specific recombinase resolvase family.</text>
</comment>
<dbReference type="SUPFAM" id="SSF53041">
    <property type="entry name" value="Resolvase-like"/>
    <property type="match status" value="1"/>
</dbReference>
<dbReference type="InterPro" id="IPR006118">
    <property type="entry name" value="Recombinase_CS"/>
</dbReference>
<accession>A0ABV1QVK5</accession>
<dbReference type="PANTHER" id="PTHR30461:SF26">
    <property type="entry name" value="RESOLVASE HOMOLOG YNEB"/>
    <property type="match status" value="1"/>
</dbReference>
<dbReference type="InterPro" id="IPR006119">
    <property type="entry name" value="Resolv_N"/>
</dbReference>
<dbReference type="EMBL" id="JBELQD010000001">
    <property type="protein sequence ID" value="MER2286637.1"/>
    <property type="molecule type" value="Genomic_DNA"/>
</dbReference>
<evidence type="ECO:0000313" key="6">
    <source>
        <dbReference type="EMBL" id="MER2286637.1"/>
    </source>
</evidence>
<keyword evidence="4" id="KW-0233">DNA recombination</keyword>
<protein>
    <submittedName>
        <fullName evidence="6">Recombinase family protein</fullName>
    </submittedName>
</protein>
<reference evidence="6" key="1">
    <citation type="submission" date="2024-06" db="EMBL/GenBank/DDBJ databases">
        <authorList>
            <person name="Campbell A.G."/>
        </authorList>
    </citation>
    <scope>NUCLEOTIDE SEQUENCE</scope>
    <source>
        <strain evidence="6">EM17</strain>
    </source>
</reference>
<comment type="caution">
    <text evidence="6">The sequence shown here is derived from an EMBL/GenBank/DDBJ whole genome shotgun (WGS) entry which is preliminary data.</text>
</comment>
<evidence type="ECO:0000256" key="2">
    <source>
        <dbReference type="ARBA" id="ARBA00022908"/>
    </source>
</evidence>
<dbReference type="PROSITE" id="PS51736">
    <property type="entry name" value="RECOMBINASES_3"/>
    <property type="match status" value="1"/>
</dbReference>
<dbReference type="Pfam" id="PF00239">
    <property type="entry name" value="Resolvase"/>
    <property type="match status" value="1"/>
</dbReference>
<dbReference type="InterPro" id="IPR036162">
    <property type="entry name" value="Resolvase-like_N_sf"/>
</dbReference>